<protein>
    <submittedName>
        <fullName evidence="2">Alpha/beta hydrolase</fullName>
    </submittedName>
</protein>
<dbReference type="Proteomes" id="UP000587462">
    <property type="component" value="Unassembled WGS sequence"/>
</dbReference>
<dbReference type="GO" id="GO:0016787">
    <property type="term" value="F:hydrolase activity"/>
    <property type="evidence" value="ECO:0007669"/>
    <property type="project" value="UniProtKB-KW"/>
</dbReference>
<evidence type="ECO:0000259" key="1">
    <source>
        <dbReference type="Pfam" id="PF00561"/>
    </source>
</evidence>
<feature type="domain" description="AB hydrolase-1" evidence="1">
    <location>
        <begin position="19"/>
        <end position="162"/>
    </location>
</feature>
<keyword evidence="3" id="KW-1185">Reference proteome</keyword>
<dbReference type="Gene3D" id="3.40.50.1820">
    <property type="entry name" value="alpha/beta hydrolase"/>
    <property type="match status" value="1"/>
</dbReference>
<dbReference type="SUPFAM" id="SSF53474">
    <property type="entry name" value="alpha/beta-Hydrolases"/>
    <property type="match status" value="1"/>
</dbReference>
<dbReference type="PANTHER" id="PTHR43433">
    <property type="entry name" value="HYDROLASE, ALPHA/BETA FOLD FAMILY PROTEIN"/>
    <property type="match status" value="1"/>
</dbReference>
<name>A0A7Y7BB38_STRMO</name>
<sequence>MPDGRRLAWAEWGPADGVPVLLCPGGATSRRLGFGAGAVHALGVRLVSADRPGLGASDPAPGRTLADWPDDVSALAADLGLDGLRVVGCSQGVPFALACAARGIATATAVASGGPDMSLMSASLPPEIRAMVEAVAADPSAAEAAFAAGADAEAMWAMVTGSCAAPDRALFDTPSFAAAYREALAEGFAQGPGGYARDTVLTMGRWPFDVGSITGPVDVWHGGLDTSMFHSPVLGAALAEAIPTARRRVVAEAGGLVLWTHGERILRDLVRDRDRT</sequence>
<proteinExistence type="predicted"/>
<evidence type="ECO:0000313" key="3">
    <source>
        <dbReference type="Proteomes" id="UP000587462"/>
    </source>
</evidence>
<gene>
    <name evidence="2" type="ORF">HG542_30165</name>
</gene>
<dbReference type="InterPro" id="IPR000073">
    <property type="entry name" value="AB_hydrolase_1"/>
</dbReference>
<dbReference type="Pfam" id="PF00561">
    <property type="entry name" value="Abhydrolase_1"/>
    <property type="match status" value="1"/>
</dbReference>
<dbReference type="PANTHER" id="PTHR43433:SF10">
    <property type="entry name" value="AB HYDROLASE-1 DOMAIN-CONTAINING PROTEIN"/>
    <property type="match status" value="1"/>
</dbReference>
<dbReference type="EMBL" id="JABBXF010000096">
    <property type="protein sequence ID" value="NVK81881.1"/>
    <property type="molecule type" value="Genomic_DNA"/>
</dbReference>
<comment type="caution">
    <text evidence="2">The sequence shown here is derived from an EMBL/GenBank/DDBJ whole genome shotgun (WGS) entry which is preliminary data.</text>
</comment>
<evidence type="ECO:0000313" key="2">
    <source>
        <dbReference type="EMBL" id="NVK81881.1"/>
    </source>
</evidence>
<organism evidence="2 3">
    <name type="scientific">Streptomyces morookaense</name>
    <name type="common">Streptoverticillium morookaense</name>
    <dbReference type="NCBI Taxonomy" id="1970"/>
    <lineage>
        <taxon>Bacteria</taxon>
        <taxon>Bacillati</taxon>
        <taxon>Actinomycetota</taxon>
        <taxon>Actinomycetes</taxon>
        <taxon>Kitasatosporales</taxon>
        <taxon>Streptomycetaceae</taxon>
        <taxon>Streptomyces</taxon>
    </lineage>
</organism>
<keyword evidence="2" id="KW-0378">Hydrolase</keyword>
<dbReference type="AlphaFoldDB" id="A0A7Y7BB38"/>
<reference evidence="2 3" key="1">
    <citation type="submission" date="2020-04" db="EMBL/GenBank/DDBJ databases">
        <title>Draft Genome Sequence of Streptomyces morookaense DSM 40503, an 8-azaguanine-producing strain.</title>
        <authorList>
            <person name="Qi J."/>
            <person name="Gao J.-M."/>
        </authorList>
    </citation>
    <scope>NUCLEOTIDE SEQUENCE [LARGE SCALE GENOMIC DNA]</scope>
    <source>
        <strain evidence="2 3">DSM 40503</strain>
    </source>
</reference>
<accession>A0A7Y7BB38</accession>
<dbReference type="InterPro" id="IPR029058">
    <property type="entry name" value="AB_hydrolase_fold"/>
</dbReference>
<dbReference type="InterPro" id="IPR050471">
    <property type="entry name" value="AB_hydrolase"/>
</dbReference>